<reference evidence="2 3" key="1">
    <citation type="submission" date="2014-04" db="EMBL/GenBank/DDBJ databases">
        <authorList>
            <consortium name="DOE Joint Genome Institute"/>
            <person name="Kuo A."/>
            <person name="Zuccaro A."/>
            <person name="Kohler A."/>
            <person name="Nagy L.G."/>
            <person name="Floudas D."/>
            <person name="Copeland A."/>
            <person name="Barry K.W."/>
            <person name="Cichocki N."/>
            <person name="Veneault-Fourrey C."/>
            <person name="LaButti K."/>
            <person name="Lindquist E.A."/>
            <person name="Lipzen A."/>
            <person name="Lundell T."/>
            <person name="Morin E."/>
            <person name="Murat C."/>
            <person name="Sun H."/>
            <person name="Tunlid A."/>
            <person name="Henrissat B."/>
            <person name="Grigoriev I.V."/>
            <person name="Hibbett D.S."/>
            <person name="Martin F."/>
            <person name="Nordberg H.P."/>
            <person name="Cantor M.N."/>
            <person name="Hua S.X."/>
        </authorList>
    </citation>
    <scope>NUCLEOTIDE SEQUENCE [LARGE SCALE GENOMIC DNA]</scope>
    <source>
        <strain evidence="2 3">MAFF 305830</strain>
    </source>
</reference>
<reference evidence="3" key="2">
    <citation type="submission" date="2015-01" db="EMBL/GenBank/DDBJ databases">
        <title>Evolutionary Origins and Diversification of the Mycorrhizal Mutualists.</title>
        <authorList>
            <consortium name="DOE Joint Genome Institute"/>
            <consortium name="Mycorrhizal Genomics Consortium"/>
            <person name="Kohler A."/>
            <person name="Kuo A."/>
            <person name="Nagy L.G."/>
            <person name="Floudas D."/>
            <person name="Copeland A."/>
            <person name="Barry K.W."/>
            <person name="Cichocki N."/>
            <person name="Veneault-Fourrey C."/>
            <person name="LaButti K."/>
            <person name="Lindquist E.A."/>
            <person name="Lipzen A."/>
            <person name="Lundell T."/>
            <person name="Morin E."/>
            <person name="Murat C."/>
            <person name="Riley R."/>
            <person name="Ohm R."/>
            <person name="Sun H."/>
            <person name="Tunlid A."/>
            <person name="Henrissat B."/>
            <person name="Grigoriev I.V."/>
            <person name="Hibbett D.S."/>
            <person name="Martin F."/>
        </authorList>
    </citation>
    <scope>NUCLEOTIDE SEQUENCE [LARGE SCALE GENOMIC DNA]</scope>
    <source>
        <strain evidence="3">MAFF 305830</strain>
    </source>
</reference>
<name>A0A0C2WUV6_SERVB</name>
<feature type="signal peptide" evidence="1">
    <location>
        <begin position="1"/>
        <end position="24"/>
    </location>
</feature>
<evidence type="ECO:0000256" key="1">
    <source>
        <dbReference type="SAM" id="SignalP"/>
    </source>
</evidence>
<evidence type="ECO:0000313" key="3">
    <source>
        <dbReference type="Proteomes" id="UP000054097"/>
    </source>
</evidence>
<protein>
    <submittedName>
        <fullName evidence="2">Uncharacterized protein</fullName>
    </submittedName>
</protein>
<dbReference type="EMBL" id="KN824390">
    <property type="protein sequence ID" value="KIM21177.1"/>
    <property type="molecule type" value="Genomic_DNA"/>
</dbReference>
<accession>A0A0C2WUV6</accession>
<organism evidence="2 3">
    <name type="scientific">Serendipita vermifera MAFF 305830</name>
    <dbReference type="NCBI Taxonomy" id="933852"/>
    <lineage>
        <taxon>Eukaryota</taxon>
        <taxon>Fungi</taxon>
        <taxon>Dikarya</taxon>
        <taxon>Basidiomycota</taxon>
        <taxon>Agaricomycotina</taxon>
        <taxon>Agaricomycetes</taxon>
        <taxon>Sebacinales</taxon>
        <taxon>Serendipitaceae</taxon>
        <taxon>Serendipita</taxon>
    </lineage>
</organism>
<keyword evidence="3" id="KW-1185">Reference proteome</keyword>
<keyword evidence="1" id="KW-0732">Signal</keyword>
<evidence type="ECO:0000313" key="2">
    <source>
        <dbReference type="EMBL" id="KIM21177.1"/>
    </source>
</evidence>
<proteinExistence type="predicted"/>
<dbReference type="AlphaFoldDB" id="A0A0C2WUV6"/>
<dbReference type="Proteomes" id="UP000054097">
    <property type="component" value="Unassembled WGS sequence"/>
</dbReference>
<dbReference type="HOGENOM" id="CLU_2544020_0_0_1"/>
<feature type="chain" id="PRO_5002173815" evidence="1">
    <location>
        <begin position="25"/>
        <end position="83"/>
    </location>
</feature>
<sequence>MPQRSWGLLDVALSLSFDAYLLNADLDPVDGAAVWAFANTIQLGKPDEIRFGGAHGNKSSPSVDPRLAVIDCLLEILAAAPGM</sequence>
<gene>
    <name evidence="2" type="ORF">M408DRAFT_333607</name>
</gene>